<dbReference type="HOGENOM" id="CLU_1860314_0_0_1"/>
<gene>
    <name evidence="1" type="ORF">SINV_03469</name>
</gene>
<dbReference type="AlphaFoldDB" id="E9J805"/>
<evidence type="ECO:0000313" key="1">
    <source>
        <dbReference type="EMBL" id="EFZ11048.1"/>
    </source>
</evidence>
<protein>
    <submittedName>
        <fullName evidence="1">Uncharacterized protein</fullName>
    </submittedName>
</protein>
<sequence>MEQIERDLVEQPARLNTSEEFIAWEQQCHELIELLEERSRVKRLRLTIGERQSAITARLEGLKDSLCGRFMHVGTVRDSNGVIDTAFESRILTGAVINKDHIELRQFLEDVRETVIERVQETIKKHGSVRVNTVFLSR</sequence>
<reference evidence="1" key="1">
    <citation type="journal article" date="2011" name="Proc. Natl. Acad. Sci. U.S.A.">
        <title>The genome of the fire ant Solenopsis invicta.</title>
        <authorList>
            <person name="Wurm Y."/>
            <person name="Wang J."/>
            <person name="Riba-Grognuz O."/>
            <person name="Corona M."/>
            <person name="Nygaard S."/>
            <person name="Hunt B.G."/>
            <person name="Ingram K.K."/>
            <person name="Falquet L."/>
            <person name="Nipitwattanaphon M."/>
            <person name="Gotzek D."/>
            <person name="Dijkstra M.B."/>
            <person name="Oettler J."/>
            <person name="Comtesse F."/>
            <person name="Shih C.J."/>
            <person name="Wu W.J."/>
            <person name="Yang C.C."/>
            <person name="Thomas J."/>
            <person name="Beaudoing E."/>
            <person name="Pradervand S."/>
            <person name="Flegel V."/>
            <person name="Cook E.D."/>
            <person name="Fabbretti R."/>
            <person name="Stockinger H."/>
            <person name="Long L."/>
            <person name="Farmerie W.G."/>
            <person name="Oakey J."/>
            <person name="Boomsma J.J."/>
            <person name="Pamilo P."/>
            <person name="Yi S.V."/>
            <person name="Heinze J."/>
            <person name="Goodisman M.A."/>
            <person name="Farinelli L."/>
            <person name="Harshman K."/>
            <person name="Hulo N."/>
            <person name="Cerutti L."/>
            <person name="Xenarios I."/>
            <person name="Shoemaker D."/>
            <person name="Keller L."/>
        </authorList>
    </citation>
    <scope>NUCLEOTIDE SEQUENCE [LARGE SCALE GENOMIC DNA]</scope>
</reference>
<organism>
    <name type="scientific">Solenopsis invicta</name>
    <name type="common">Red imported fire ant</name>
    <name type="synonym">Solenopsis wagneri</name>
    <dbReference type="NCBI Taxonomy" id="13686"/>
    <lineage>
        <taxon>Eukaryota</taxon>
        <taxon>Metazoa</taxon>
        <taxon>Ecdysozoa</taxon>
        <taxon>Arthropoda</taxon>
        <taxon>Hexapoda</taxon>
        <taxon>Insecta</taxon>
        <taxon>Pterygota</taxon>
        <taxon>Neoptera</taxon>
        <taxon>Endopterygota</taxon>
        <taxon>Hymenoptera</taxon>
        <taxon>Apocrita</taxon>
        <taxon>Aculeata</taxon>
        <taxon>Formicoidea</taxon>
        <taxon>Formicidae</taxon>
        <taxon>Myrmicinae</taxon>
        <taxon>Solenopsis</taxon>
    </lineage>
</organism>
<accession>E9J805</accession>
<name>E9J805_SOLIN</name>
<dbReference type="OMA" id="INANHSE"/>
<feature type="non-terminal residue" evidence="1">
    <location>
        <position position="138"/>
    </location>
</feature>
<proteinExistence type="predicted"/>
<dbReference type="EMBL" id="GL768717">
    <property type="protein sequence ID" value="EFZ11048.1"/>
    <property type="molecule type" value="Genomic_DNA"/>
</dbReference>